<reference evidence="4" key="1">
    <citation type="submission" date="2014-02" db="EMBL/GenBank/DDBJ databases">
        <title>The Genome Sequence of Trichophyton rubrum (morphotype fischeri) CBS 288.86.</title>
        <authorList>
            <consortium name="The Broad Institute Genomics Platform"/>
            <person name="Cuomo C.A."/>
            <person name="White T.C."/>
            <person name="Graser Y."/>
            <person name="Martinez-Rossi N."/>
            <person name="Heitman J."/>
            <person name="Young S.K."/>
            <person name="Zeng Q."/>
            <person name="Gargeya S."/>
            <person name="Abouelleil A."/>
            <person name="Alvarado L."/>
            <person name="Chapman S.B."/>
            <person name="Gainer-Dewar J."/>
            <person name="Goldberg J."/>
            <person name="Griggs A."/>
            <person name="Gujja S."/>
            <person name="Hansen M."/>
            <person name="Howarth C."/>
            <person name="Imamovic A."/>
            <person name="Larimer J."/>
            <person name="Martinez D."/>
            <person name="Murphy C."/>
            <person name="Pearson M.D."/>
            <person name="Persinoti G."/>
            <person name="Poon T."/>
            <person name="Priest M."/>
            <person name="Roberts A.D."/>
            <person name="Saif S."/>
            <person name="Shea T.D."/>
            <person name="Sykes S.N."/>
            <person name="Wortman J."/>
            <person name="Nusbaum C."/>
            <person name="Birren B."/>
        </authorList>
    </citation>
    <scope>NUCLEOTIDE SEQUENCE [LARGE SCALE GENOMIC DNA]</scope>
    <source>
        <strain evidence="4">CBS 288.86</strain>
    </source>
</reference>
<protein>
    <recommendedName>
        <fullName evidence="3">Serine hydrolase domain-containing protein</fullName>
    </recommendedName>
</protein>
<organism evidence="4">
    <name type="scientific">Trichophyton rubrum CBS 288.86</name>
    <dbReference type="NCBI Taxonomy" id="1215330"/>
    <lineage>
        <taxon>Eukaryota</taxon>
        <taxon>Fungi</taxon>
        <taxon>Dikarya</taxon>
        <taxon>Ascomycota</taxon>
        <taxon>Pezizomycotina</taxon>
        <taxon>Eurotiomycetes</taxon>
        <taxon>Eurotiomycetidae</taxon>
        <taxon>Onygenales</taxon>
        <taxon>Arthrodermataceae</taxon>
        <taxon>Trichophyton</taxon>
    </lineage>
</organism>
<dbReference type="PANTHER" id="PTHR48070">
    <property type="entry name" value="ESTERASE OVCA2"/>
    <property type="match status" value="1"/>
</dbReference>
<evidence type="ECO:0000259" key="3">
    <source>
        <dbReference type="Pfam" id="PF03959"/>
    </source>
</evidence>
<dbReference type="GO" id="GO:0005634">
    <property type="term" value="C:nucleus"/>
    <property type="evidence" value="ECO:0007669"/>
    <property type="project" value="TreeGrafter"/>
</dbReference>
<evidence type="ECO:0000256" key="1">
    <source>
        <dbReference type="ARBA" id="ARBA00005863"/>
    </source>
</evidence>
<dbReference type="InterPro" id="IPR029058">
    <property type="entry name" value="AB_hydrolase_fold"/>
</dbReference>
<dbReference type="Proteomes" id="UP000023758">
    <property type="component" value="Unassembled WGS sequence"/>
</dbReference>
<evidence type="ECO:0000313" key="4">
    <source>
        <dbReference type="EMBL" id="EZF52532.1"/>
    </source>
</evidence>
<dbReference type="AlphaFoldDB" id="A0A022W2E7"/>
<dbReference type="EMBL" id="KK207847">
    <property type="protein sequence ID" value="EZF52532.1"/>
    <property type="molecule type" value="Genomic_DNA"/>
</dbReference>
<sequence>MPGVDVTADIETLHLSRILCLHGGGSNARVFYTQCRVMRAHLKSTFRLCFVDAPFSSPAGPGIESVYEDYAPFYCWHNWKPGITEDFGGQTLSYVEKILREAMAEDDAKGATGKWVGILGFSQGAKTSASILMKQQVQTELNIRDENSFDFKFGVIMNGRGPLLELGLDYGSDSSVPGSSASSTTEQSEDIKSASGLLHIPTIHVHGRRDPGLYLHRHLRDSSFVKSTTRLVEWDGDHRLPIKFNDVDALVSQIHAVAKETGAL</sequence>
<keyword evidence="2" id="KW-0378">Hydrolase</keyword>
<comment type="similarity">
    <text evidence="1">Belongs to the LovG family.</text>
</comment>
<dbReference type="GO" id="GO:0016787">
    <property type="term" value="F:hydrolase activity"/>
    <property type="evidence" value="ECO:0007669"/>
    <property type="project" value="UniProtKB-KW"/>
</dbReference>
<feature type="domain" description="Serine hydrolase" evidence="3">
    <location>
        <begin position="16"/>
        <end position="247"/>
    </location>
</feature>
<dbReference type="InterPro" id="IPR005645">
    <property type="entry name" value="FSH-like_dom"/>
</dbReference>
<dbReference type="PANTHER" id="PTHR48070:SF3">
    <property type="entry name" value="ESTERASE DBAE-RELATED"/>
    <property type="match status" value="1"/>
</dbReference>
<dbReference type="SUPFAM" id="SSF53474">
    <property type="entry name" value="alpha/beta-Hydrolases"/>
    <property type="match status" value="1"/>
</dbReference>
<accession>A0A022W2E7</accession>
<dbReference type="InterPro" id="IPR050593">
    <property type="entry name" value="LovG"/>
</dbReference>
<name>A0A022W2E7_TRIRU</name>
<dbReference type="GO" id="GO:0005737">
    <property type="term" value="C:cytoplasm"/>
    <property type="evidence" value="ECO:0007669"/>
    <property type="project" value="TreeGrafter"/>
</dbReference>
<dbReference type="Pfam" id="PF03959">
    <property type="entry name" value="FSH1"/>
    <property type="match status" value="1"/>
</dbReference>
<evidence type="ECO:0000256" key="2">
    <source>
        <dbReference type="ARBA" id="ARBA00022801"/>
    </source>
</evidence>
<dbReference type="HOGENOM" id="CLU_051938_0_2_1"/>
<dbReference type="OrthoDB" id="414698at2759"/>
<dbReference type="GO" id="GO:0044550">
    <property type="term" value="P:secondary metabolite biosynthetic process"/>
    <property type="evidence" value="ECO:0007669"/>
    <property type="project" value="TreeGrafter"/>
</dbReference>
<dbReference type="Gene3D" id="3.40.50.1820">
    <property type="entry name" value="alpha/beta hydrolase"/>
    <property type="match status" value="1"/>
</dbReference>
<proteinExistence type="inferred from homology"/>
<gene>
    <name evidence="4" type="ORF">H103_04404</name>
</gene>